<comment type="caution">
    <text evidence="1">The sequence shown here is derived from an EMBL/GenBank/DDBJ whole genome shotgun (WGS) entry which is preliminary data.</text>
</comment>
<evidence type="ECO:0000313" key="2">
    <source>
        <dbReference type="Proteomes" id="UP000829398"/>
    </source>
</evidence>
<dbReference type="Proteomes" id="UP000829398">
    <property type="component" value="Chromosome 3"/>
</dbReference>
<evidence type="ECO:0000313" key="1">
    <source>
        <dbReference type="EMBL" id="KAH9778887.1"/>
    </source>
</evidence>
<proteinExistence type="predicted"/>
<dbReference type="EMBL" id="CM039172">
    <property type="protein sequence ID" value="KAH9778887.1"/>
    <property type="molecule type" value="Genomic_DNA"/>
</dbReference>
<organism evidence="1 2">
    <name type="scientific">Citrus sinensis</name>
    <name type="common">Sweet orange</name>
    <name type="synonym">Citrus aurantium var. sinensis</name>
    <dbReference type="NCBI Taxonomy" id="2711"/>
    <lineage>
        <taxon>Eukaryota</taxon>
        <taxon>Viridiplantae</taxon>
        <taxon>Streptophyta</taxon>
        <taxon>Embryophyta</taxon>
        <taxon>Tracheophyta</taxon>
        <taxon>Spermatophyta</taxon>
        <taxon>Magnoliopsida</taxon>
        <taxon>eudicotyledons</taxon>
        <taxon>Gunneridae</taxon>
        <taxon>Pentapetalae</taxon>
        <taxon>rosids</taxon>
        <taxon>malvids</taxon>
        <taxon>Sapindales</taxon>
        <taxon>Rutaceae</taxon>
        <taxon>Aurantioideae</taxon>
        <taxon>Citrus</taxon>
    </lineage>
</organism>
<gene>
    <name evidence="1" type="ORF">KPL71_007504</name>
</gene>
<reference evidence="2" key="1">
    <citation type="journal article" date="2023" name="Hortic. Res.">
        <title>A chromosome-level phased genome enabling allele-level studies in sweet orange: a case study on citrus Huanglongbing tolerance.</title>
        <authorList>
            <person name="Wu B."/>
            <person name="Yu Q."/>
            <person name="Deng Z."/>
            <person name="Duan Y."/>
            <person name="Luo F."/>
            <person name="Gmitter F. Jr."/>
        </authorList>
    </citation>
    <scope>NUCLEOTIDE SEQUENCE [LARGE SCALE GENOMIC DNA]</scope>
    <source>
        <strain evidence="2">cv. Valencia</strain>
    </source>
</reference>
<protein>
    <submittedName>
        <fullName evidence="1">Retrovirus-related pol polyprotein from transposon RE1</fullName>
    </submittedName>
</protein>
<sequence length="404" mass="45553">MVTRAKSGVFKPKTYLTATQDLEPVSVKAALVDTKWKMAMQDEYNALQKNGTWTLVPAETATKLVGNKWVFRVKYNPNGSISKYKAWLVAKGFHQTYGVDFFETFSPVVKPCTVRIVLSLAVMNCWPIRQSDVNNAFLNCMLTEDVFMPQPEGFTNSQFPNHVCKLHKAFYGLKQAPRAWYDRLKGSLVQWGFRSSKSETSLFFKHIGCDVLIILVYVDDILITVSSNVYITEVISQLSSEFALKDLGDFNYFLGVEVTPSAEGLHLSQTKYVGDILRKAQMLGSKDWGSDPDDWRSIGGYCVYLGSNLVSWSSKKQNIISRSSVESEYRALALAMSEVLWITYLLKELKVSLHKPLALHCDNNSAEALVSNPNSNQLADVLTKPLSFDHFAYMRTKLNVCPRP</sequence>
<accession>A0ACB8LZM4</accession>
<name>A0ACB8LZM4_CITSI</name>
<keyword evidence="2" id="KW-1185">Reference proteome</keyword>